<name>A0A8S5UQN0_9CAUD</name>
<reference evidence="1" key="1">
    <citation type="journal article" date="2021" name="Proc. Natl. Acad. Sci. U.S.A.">
        <title>A Catalog of Tens of Thousands of Viruses from Human Metagenomes Reveals Hidden Associations with Chronic Diseases.</title>
        <authorList>
            <person name="Tisza M.J."/>
            <person name="Buck C.B."/>
        </authorList>
    </citation>
    <scope>NUCLEOTIDE SEQUENCE</scope>
    <source>
        <strain evidence="1">CtQyH19</strain>
    </source>
</reference>
<sequence length="70" mass="8176">MSKVRIRKVDANLKDIIRATIKNGKSLNFGIVDYGDYVKIILTEGTYYVNKIDYLRMMTDILEVKVKVKY</sequence>
<organism evidence="1">
    <name type="scientific">Podoviridae sp. ctQyH19</name>
    <dbReference type="NCBI Taxonomy" id="2825249"/>
    <lineage>
        <taxon>Viruses</taxon>
        <taxon>Duplodnaviria</taxon>
        <taxon>Heunggongvirae</taxon>
        <taxon>Uroviricota</taxon>
        <taxon>Caudoviricetes</taxon>
    </lineage>
</organism>
<dbReference type="EMBL" id="BK016121">
    <property type="protein sequence ID" value="DAF96809.1"/>
    <property type="molecule type" value="Genomic_DNA"/>
</dbReference>
<accession>A0A8S5UQN0</accession>
<evidence type="ECO:0000313" key="1">
    <source>
        <dbReference type="EMBL" id="DAF96809.1"/>
    </source>
</evidence>
<proteinExistence type="predicted"/>
<protein>
    <submittedName>
        <fullName evidence="1">Uncharacterized protein</fullName>
    </submittedName>
</protein>